<feature type="compositionally biased region" description="Polar residues" evidence="1">
    <location>
        <begin position="187"/>
        <end position="204"/>
    </location>
</feature>
<protein>
    <submittedName>
        <fullName evidence="2">Uncharacterized protein</fullName>
    </submittedName>
</protein>
<dbReference type="EMBL" id="OU893346">
    <property type="protein sequence ID" value="CAG9786008.1"/>
    <property type="molecule type" value="Genomic_DNA"/>
</dbReference>
<reference evidence="2" key="1">
    <citation type="submission" date="2021-12" db="EMBL/GenBank/DDBJ databases">
        <authorList>
            <person name="King R."/>
        </authorList>
    </citation>
    <scope>NUCLEOTIDE SEQUENCE</scope>
</reference>
<reference evidence="2" key="2">
    <citation type="submission" date="2022-10" db="EMBL/GenBank/DDBJ databases">
        <authorList>
            <consortium name="ENA_rothamsted_submissions"/>
            <consortium name="culmorum"/>
            <person name="King R."/>
        </authorList>
    </citation>
    <scope>NUCLEOTIDE SEQUENCE</scope>
</reference>
<evidence type="ECO:0000313" key="2">
    <source>
        <dbReference type="EMBL" id="CAG9786008.1"/>
    </source>
</evidence>
<name>A0A9N9W8Z4_9NEOP</name>
<evidence type="ECO:0000313" key="3">
    <source>
        <dbReference type="Proteomes" id="UP001153714"/>
    </source>
</evidence>
<evidence type="ECO:0000256" key="1">
    <source>
        <dbReference type="SAM" id="MobiDB-lite"/>
    </source>
</evidence>
<organism evidence="2 3">
    <name type="scientific">Diatraea saccharalis</name>
    <name type="common">sugarcane borer</name>
    <dbReference type="NCBI Taxonomy" id="40085"/>
    <lineage>
        <taxon>Eukaryota</taxon>
        <taxon>Metazoa</taxon>
        <taxon>Ecdysozoa</taxon>
        <taxon>Arthropoda</taxon>
        <taxon>Hexapoda</taxon>
        <taxon>Insecta</taxon>
        <taxon>Pterygota</taxon>
        <taxon>Neoptera</taxon>
        <taxon>Endopterygota</taxon>
        <taxon>Lepidoptera</taxon>
        <taxon>Glossata</taxon>
        <taxon>Ditrysia</taxon>
        <taxon>Pyraloidea</taxon>
        <taxon>Crambidae</taxon>
        <taxon>Crambinae</taxon>
        <taxon>Diatraea</taxon>
    </lineage>
</organism>
<accession>A0A9N9W8Z4</accession>
<proteinExistence type="predicted"/>
<keyword evidence="3" id="KW-1185">Reference proteome</keyword>
<feature type="region of interest" description="Disordered" evidence="1">
    <location>
        <begin position="35"/>
        <end position="57"/>
    </location>
</feature>
<feature type="region of interest" description="Disordered" evidence="1">
    <location>
        <begin position="135"/>
        <end position="205"/>
    </location>
</feature>
<feature type="compositionally biased region" description="Basic and acidic residues" evidence="1">
    <location>
        <begin position="140"/>
        <end position="150"/>
    </location>
</feature>
<dbReference type="OrthoDB" id="8195429at2759"/>
<dbReference type="Proteomes" id="UP001153714">
    <property type="component" value="Chromosome 15"/>
</dbReference>
<dbReference type="AlphaFoldDB" id="A0A9N9W8Z4"/>
<sequence>MPVALGLDLGDTPVNSSVISKADIKRRSELETKLKEVRNKKKKKSDHADTNNMEFNKCDSEPGNVNLNLKAKGLSAIGDAEVSLKFGNSGKATLNLDANGISNVGKARLDLGVDDGDLYIPGLSNLFVGKSLSNCTNRSQKKDTESEKIGSEVINNRKSGSDTGNGTDSNVNNTDSSNLKADDNEKTSGNATSFDANSTVSSNGLDKANVTLVAPLTAVSNSNDVSNPTTVQA</sequence>
<feature type="compositionally biased region" description="Low complexity" evidence="1">
    <location>
        <begin position="162"/>
        <end position="178"/>
    </location>
</feature>
<gene>
    <name evidence="2" type="ORF">DIATSA_LOCUS3998</name>
</gene>